<evidence type="ECO:0008006" key="3">
    <source>
        <dbReference type="Google" id="ProtNLM"/>
    </source>
</evidence>
<dbReference type="Proteomes" id="UP000178089">
    <property type="component" value="Unassembled WGS sequence"/>
</dbReference>
<dbReference type="AlphaFoldDB" id="A0A1G2N030"/>
<comment type="caution">
    <text evidence="1">The sequence shown here is derived from an EMBL/GenBank/DDBJ whole genome shotgun (WGS) entry which is preliminary data.</text>
</comment>
<gene>
    <name evidence="1" type="ORF">A3F51_02650</name>
</gene>
<accession>A0A1G2N030</accession>
<evidence type="ECO:0000313" key="1">
    <source>
        <dbReference type="EMBL" id="OHA29555.1"/>
    </source>
</evidence>
<sequence>MKNMNIIIILVLFVLIILTLGATFIGGNAKGGPSENLGLEDSSQAAYRYTETFTHPKLHFSFKYPESFIVTTMTNGDGSEVIILRDDKNNAVQMLISDFGEDVDITAETLRNNIPDMVIKDAQEVSIGDKRKGLAFGSDNAAFDGDSREVWFVFGGKLYQISAYMKHDDLLKGVFETWQFDDFR</sequence>
<reference evidence="1 2" key="1">
    <citation type="journal article" date="2016" name="Nat. Commun.">
        <title>Thousands of microbial genomes shed light on interconnected biogeochemical processes in an aquifer system.</title>
        <authorList>
            <person name="Anantharaman K."/>
            <person name="Brown C.T."/>
            <person name="Hug L.A."/>
            <person name="Sharon I."/>
            <person name="Castelle C.J."/>
            <person name="Probst A.J."/>
            <person name="Thomas B.C."/>
            <person name="Singh A."/>
            <person name="Wilkins M.J."/>
            <person name="Karaoz U."/>
            <person name="Brodie E.L."/>
            <person name="Williams K.H."/>
            <person name="Hubbard S.S."/>
            <person name="Banfield J.F."/>
        </authorList>
    </citation>
    <scope>NUCLEOTIDE SEQUENCE [LARGE SCALE GENOMIC DNA]</scope>
</reference>
<protein>
    <recommendedName>
        <fullName evidence="3">DUF4367 domain-containing protein</fullName>
    </recommendedName>
</protein>
<proteinExistence type="predicted"/>
<organism evidence="1 2">
    <name type="scientific">Candidatus Taylorbacteria bacterium RIFCSPHIGHO2_12_FULL_45_16</name>
    <dbReference type="NCBI Taxonomy" id="1802315"/>
    <lineage>
        <taxon>Bacteria</taxon>
        <taxon>Candidatus Tayloriibacteriota</taxon>
    </lineage>
</organism>
<name>A0A1G2N030_9BACT</name>
<dbReference type="EMBL" id="MHRT01000003">
    <property type="protein sequence ID" value="OHA29555.1"/>
    <property type="molecule type" value="Genomic_DNA"/>
</dbReference>
<evidence type="ECO:0000313" key="2">
    <source>
        <dbReference type="Proteomes" id="UP000178089"/>
    </source>
</evidence>